<evidence type="ECO:0000256" key="2">
    <source>
        <dbReference type="ARBA" id="ARBA00022527"/>
    </source>
</evidence>
<dbReference type="SMART" id="SM00220">
    <property type="entry name" value="S_TKc"/>
    <property type="match status" value="1"/>
</dbReference>
<dbReference type="Gene3D" id="3.30.200.20">
    <property type="entry name" value="Phosphorylase Kinase, domain 1"/>
    <property type="match status" value="1"/>
</dbReference>
<keyword evidence="5 10" id="KW-0418">Kinase</keyword>
<evidence type="ECO:0000256" key="1">
    <source>
        <dbReference type="ARBA" id="ARBA00012513"/>
    </source>
</evidence>
<dbReference type="SUPFAM" id="SSF56112">
    <property type="entry name" value="Protein kinase-like (PK-like)"/>
    <property type="match status" value="1"/>
</dbReference>
<dbReference type="Gene3D" id="1.10.510.10">
    <property type="entry name" value="Transferase(Phosphotransferase) domain 1"/>
    <property type="match status" value="1"/>
</dbReference>
<dbReference type="InterPro" id="IPR008271">
    <property type="entry name" value="Ser/Thr_kinase_AS"/>
</dbReference>
<keyword evidence="4 7" id="KW-0547">Nucleotide-binding</keyword>
<keyword evidence="2" id="KW-0723">Serine/threonine-protein kinase</keyword>
<evidence type="ECO:0000256" key="6">
    <source>
        <dbReference type="ARBA" id="ARBA00022840"/>
    </source>
</evidence>
<comment type="caution">
    <text evidence="10">The sequence shown here is derived from an EMBL/GenBank/DDBJ whole genome shotgun (WGS) entry which is preliminary data.</text>
</comment>
<evidence type="ECO:0000256" key="3">
    <source>
        <dbReference type="ARBA" id="ARBA00022679"/>
    </source>
</evidence>
<dbReference type="PROSITE" id="PS00107">
    <property type="entry name" value="PROTEIN_KINASE_ATP"/>
    <property type="match status" value="1"/>
</dbReference>
<dbReference type="RefSeq" id="WP_378588828.1">
    <property type="nucleotide sequence ID" value="NZ_JBHSKD010000007.1"/>
</dbReference>
<reference evidence="11" key="1">
    <citation type="journal article" date="2019" name="Int. J. Syst. Evol. Microbiol.">
        <title>The Global Catalogue of Microorganisms (GCM) 10K type strain sequencing project: providing services to taxonomists for standard genome sequencing and annotation.</title>
        <authorList>
            <consortium name="The Broad Institute Genomics Platform"/>
            <consortium name="The Broad Institute Genome Sequencing Center for Infectious Disease"/>
            <person name="Wu L."/>
            <person name="Ma J."/>
        </authorList>
    </citation>
    <scope>NUCLEOTIDE SEQUENCE [LARGE SCALE GENOMIC DNA]</scope>
    <source>
        <strain evidence="11">DFY41</strain>
    </source>
</reference>
<keyword evidence="11" id="KW-1185">Reference proteome</keyword>
<evidence type="ECO:0000256" key="5">
    <source>
        <dbReference type="ARBA" id="ARBA00022777"/>
    </source>
</evidence>
<keyword evidence="6 7" id="KW-0067">ATP-binding</keyword>
<evidence type="ECO:0000256" key="8">
    <source>
        <dbReference type="SAM" id="MobiDB-lite"/>
    </source>
</evidence>
<dbReference type="Pfam" id="PF00069">
    <property type="entry name" value="Pkinase"/>
    <property type="match status" value="1"/>
</dbReference>
<dbReference type="InterPro" id="IPR000719">
    <property type="entry name" value="Prot_kinase_dom"/>
</dbReference>
<evidence type="ECO:0000256" key="4">
    <source>
        <dbReference type="ARBA" id="ARBA00022741"/>
    </source>
</evidence>
<dbReference type="PROSITE" id="PS00108">
    <property type="entry name" value="PROTEIN_KINASE_ST"/>
    <property type="match status" value="1"/>
</dbReference>
<feature type="binding site" evidence="7">
    <location>
        <position position="39"/>
    </location>
    <ligand>
        <name>ATP</name>
        <dbReference type="ChEBI" id="CHEBI:30616"/>
    </ligand>
</feature>
<dbReference type="PANTHER" id="PTHR43289">
    <property type="entry name" value="MITOGEN-ACTIVATED PROTEIN KINASE KINASE KINASE 20-RELATED"/>
    <property type="match status" value="1"/>
</dbReference>
<gene>
    <name evidence="10" type="ORF">ACFPGP_07305</name>
</gene>
<sequence>MPHPSRLGRYAVRRRLGAGGFATVWLAYDEHLDSPVAIKVLADNWTEDHHVRRRFVEEGRFLRKVESPHVVPVYDAGELEDGRPYLVMGYADQGTLADRLEVGGLTVAQALEVVREVGDGLTALHERGLLHRDVKPANVLFRTVDPRAGSDESEPRVRAMLADLGLGKELDVSSRLTMIAGTPSYVAPEQARGEHLDPRADQYSLAALTHLLLAGVPPYRHASLAAAAEPGPPPTLSTPDRRFPPAVEDVVRRGLAADRDDRWPDVASYVSALERALGDEAAPPPPGEWLAPDPLLTQPGARPTPEPQLGPLPEPVPPARRRRGPVLATAAAVLALAAGVVAGYLVESGEDPDVTVTDERGSLEVTVPHDWAGVVSRSGWQPPNGEGADFPAVSVGSAGDWRDPDVDGQGVFVGVLPGFEVPEDLPQHPECASADSPVTEGGDQPSTTIVHADCPSGVTVERVVQVAANRLLWVQVRSADRAAANQVLDSVTTHGF</sequence>
<evidence type="ECO:0000259" key="9">
    <source>
        <dbReference type="PROSITE" id="PS50011"/>
    </source>
</evidence>
<evidence type="ECO:0000313" key="10">
    <source>
        <dbReference type="EMBL" id="MFC5176473.1"/>
    </source>
</evidence>
<feature type="compositionally biased region" description="Pro residues" evidence="8">
    <location>
        <begin position="302"/>
        <end position="318"/>
    </location>
</feature>
<feature type="region of interest" description="Disordered" evidence="8">
    <location>
        <begin position="278"/>
        <end position="321"/>
    </location>
</feature>
<dbReference type="EC" id="2.7.11.1" evidence="1"/>
<protein>
    <recommendedName>
        <fullName evidence="1">non-specific serine/threonine protein kinase</fullName>
        <ecNumber evidence="1">2.7.11.1</ecNumber>
    </recommendedName>
</protein>
<keyword evidence="3 10" id="KW-0808">Transferase</keyword>
<dbReference type="GO" id="GO:0004674">
    <property type="term" value="F:protein serine/threonine kinase activity"/>
    <property type="evidence" value="ECO:0007669"/>
    <property type="project" value="UniProtKB-EC"/>
</dbReference>
<accession>A0ABW0BH02</accession>
<evidence type="ECO:0000313" key="11">
    <source>
        <dbReference type="Proteomes" id="UP001596087"/>
    </source>
</evidence>
<dbReference type="InterPro" id="IPR017441">
    <property type="entry name" value="Protein_kinase_ATP_BS"/>
</dbReference>
<dbReference type="InterPro" id="IPR011009">
    <property type="entry name" value="Kinase-like_dom_sf"/>
</dbReference>
<organism evidence="10 11">
    <name type="scientific">Nocardioides taihuensis</name>
    <dbReference type="NCBI Taxonomy" id="1835606"/>
    <lineage>
        <taxon>Bacteria</taxon>
        <taxon>Bacillati</taxon>
        <taxon>Actinomycetota</taxon>
        <taxon>Actinomycetes</taxon>
        <taxon>Propionibacteriales</taxon>
        <taxon>Nocardioidaceae</taxon>
        <taxon>Nocardioides</taxon>
    </lineage>
</organism>
<feature type="domain" description="Protein kinase" evidence="9">
    <location>
        <begin position="10"/>
        <end position="277"/>
    </location>
</feature>
<proteinExistence type="predicted"/>
<evidence type="ECO:0000256" key="7">
    <source>
        <dbReference type="PROSITE-ProRule" id="PRU10141"/>
    </source>
</evidence>
<dbReference type="PANTHER" id="PTHR43289:SF6">
    <property type="entry name" value="SERINE_THREONINE-PROTEIN KINASE NEKL-3"/>
    <property type="match status" value="1"/>
</dbReference>
<dbReference type="Proteomes" id="UP001596087">
    <property type="component" value="Unassembled WGS sequence"/>
</dbReference>
<dbReference type="CDD" id="cd14014">
    <property type="entry name" value="STKc_PknB_like"/>
    <property type="match status" value="1"/>
</dbReference>
<dbReference type="EMBL" id="JBHSKD010000007">
    <property type="protein sequence ID" value="MFC5176473.1"/>
    <property type="molecule type" value="Genomic_DNA"/>
</dbReference>
<name>A0ABW0BH02_9ACTN</name>
<dbReference type="PROSITE" id="PS50011">
    <property type="entry name" value="PROTEIN_KINASE_DOM"/>
    <property type="match status" value="1"/>
</dbReference>